<evidence type="ECO:0000256" key="1">
    <source>
        <dbReference type="SAM" id="SignalP"/>
    </source>
</evidence>
<dbReference type="EMBL" id="SNZH01000018">
    <property type="protein sequence ID" value="TDR38893.1"/>
    <property type="molecule type" value="Genomic_DNA"/>
</dbReference>
<evidence type="ECO:0000313" key="3">
    <source>
        <dbReference type="Proteomes" id="UP000295293"/>
    </source>
</evidence>
<keyword evidence="1" id="KW-0732">Signal</keyword>
<gene>
    <name evidence="2" type="ORF">DFR29_11836</name>
</gene>
<protein>
    <submittedName>
        <fullName evidence="2">Uncharacterized protein</fullName>
    </submittedName>
</protein>
<feature type="signal peptide" evidence="1">
    <location>
        <begin position="1"/>
        <end position="25"/>
    </location>
</feature>
<dbReference type="Proteomes" id="UP000295293">
    <property type="component" value="Unassembled WGS sequence"/>
</dbReference>
<name>A0A4R6YN34_9GAMM</name>
<proteinExistence type="predicted"/>
<reference evidence="2 3" key="1">
    <citation type="submission" date="2019-03" db="EMBL/GenBank/DDBJ databases">
        <title>Genomic Encyclopedia of Type Strains, Phase IV (KMG-IV): sequencing the most valuable type-strain genomes for metagenomic binning, comparative biology and taxonomic classification.</title>
        <authorList>
            <person name="Goeker M."/>
        </authorList>
    </citation>
    <scope>NUCLEOTIDE SEQUENCE [LARGE SCALE GENOMIC DNA]</scope>
    <source>
        <strain evidence="2 3">DSM 21667</strain>
    </source>
</reference>
<accession>A0A4R6YN34</accession>
<dbReference type="AlphaFoldDB" id="A0A4R6YN34"/>
<organism evidence="2 3">
    <name type="scientific">Tahibacter aquaticus</name>
    <dbReference type="NCBI Taxonomy" id="520092"/>
    <lineage>
        <taxon>Bacteria</taxon>
        <taxon>Pseudomonadati</taxon>
        <taxon>Pseudomonadota</taxon>
        <taxon>Gammaproteobacteria</taxon>
        <taxon>Lysobacterales</taxon>
        <taxon>Rhodanobacteraceae</taxon>
        <taxon>Tahibacter</taxon>
    </lineage>
</organism>
<comment type="caution">
    <text evidence="2">The sequence shown here is derived from an EMBL/GenBank/DDBJ whole genome shotgun (WGS) entry which is preliminary data.</text>
</comment>
<dbReference type="RefSeq" id="WP_133821114.1">
    <property type="nucleotide sequence ID" value="NZ_SNZH01000018.1"/>
</dbReference>
<keyword evidence="3" id="KW-1185">Reference proteome</keyword>
<evidence type="ECO:0000313" key="2">
    <source>
        <dbReference type="EMBL" id="TDR38893.1"/>
    </source>
</evidence>
<feature type="chain" id="PRO_5020904355" evidence="1">
    <location>
        <begin position="26"/>
        <end position="268"/>
    </location>
</feature>
<sequence length="268" mass="29894">MFVLKRSIAGLLAGAATLVAFTAQASPHEMGWIVVQANVWDREPIYLGTSNRYEEWNNDVTPDEGWSNNPYANDVCDVLAAQGRPQDCNRAVASGLLSPPEMPPLPSFIAYNFQLAPSTSATYLLGPIYSSNNFTLVNCYQNPSTDPDTCESQYVDSFRAACNNVPTRDPLTWESLYNPREACFAAVELTESRVSNAGFDRTLADWFGIKLGYQLGPFAVELNRNLLTDMLTVNSYNRALIYSRQYQACSSWYRVFDARNCGAQYSSF</sequence>